<dbReference type="GO" id="GO:0061799">
    <property type="term" value="F:cyclic pyranopterin monophosphate synthase activity"/>
    <property type="evidence" value="ECO:0007669"/>
    <property type="project" value="TreeGrafter"/>
</dbReference>
<feature type="binding site" evidence="10">
    <location>
        <position position="13"/>
    </location>
    <ligand>
        <name>GTP</name>
        <dbReference type="ChEBI" id="CHEBI:37565"/>
    </ligand>
</feature>
<feature type="binding site" evidence="10">
    <location>
        <position position="91"/>
    </location>
    <ligand>
        <name>GTP</name>
        <dbReference type="ChEBI" id="CHEBI:37565"/>
    </ligand>
</feature>
<evidence type="ECO:0000256" key="10">
    <source>
        <dbReference type="HAMAP-Rule" id="MF_01225"/>
    </source>
</evidence>
<comment type="pathway">
    <text evidence="10">Cofactor biosynthesis; molybdopterin biosynthesis.</text>
</comment>
<feature type="binding site" evidence="10">
    <location>
        <position position="152"/>
    </location>
    <ligand>
        <name>GTP</name>
        <dbReference type="ChEBI" id="CHEBI:37565"/>
    </ligand>
</feature>
<dbReference type="Proteomes" id="UP000533207">
    <property type="component" value="Unassembled WGS sequence"/>
</dbReference>
<keyword evidence="7 10" id="KW-0342">GTP-binding</keyword>
<proteinExistence type="inferred from homology"/>
<dbReference type="GO" id="GO:0005525">
    <property type="term" value="F:GTP binding"/>
    <property type="evidence" value="ECO:0007669"/>
    <property type="project" value="UniProtKB-UniRule"/>
</dbReference>
<feature type="binding site" evidence="10">
    <location>
        <position position="246"/>
    </location>
    <ligand>
        <name>[4Fe-4S] cluster</name>
        <dbReference type="ChEBI" id="CHEBI:49883"/>
        <label>2</label>
        <note>4Fe-4S-substrate</note>
    </ligand>
</feature>
<keyword evidence="1 10" id="KW-0004">4Fe-4S</keyword>
<protein>
    <recommendedName>
        <fullName evidence="10">Probable GTP 3',8-cyclase</fullName>
        <ecNumber evidence="10">4.1.99.22</ecNumber>
    </recommendedName>
    <alternativeName>
        <fullName evidence="10">Molybdenum cofactor biosynthesis protein A</fullName>
    </alternativeName>
</protein>
<dbReference type="PANTHER" id="PTHR22960">
    <property type="entry name" value="MOLYBDOPTERIN COFACTOR SYNTHESIS PROTEIN A"/>
    <property type="match status" value="1"/>
</dbReference>
<dbReference type="SMART" id="SM00729">
    <property type="entry name" value="Elp3"/>
    <property type="match status" value="1"/>
</dbReference>
<reference evidence="12 13" key="1">
    <citation type="submission" date="2020-07" db="EMBL/GenBank/DDBJ databases">
        <title>Genomic Encyclopedia of Type Strains, Phase IV (KMG-V): Genome sequencing to study the core and pangenomes of soil and plant-associated prokaryotes.</title>
        <authorList>
            <person name="Whitman W."/>
        </authorList>
    </citation>
    <scope>NUCLEOTIDE SEQUENCE [LARGE SCALE GENOMIC DNA]</scope>
    <source>
        <strain evidence="12 13">C8</strain>
    </source>
</reference>
<dbReference type="InterPro" id="IPR013485">
    <property type="entry name" value="MoaA_arc"/>
</dbReference>
<dbReference type="InterPro" id="IPR040064">
    <property type="entry name" value="MoaA-like"/>
</dbReference>
<dbReference type="SFLD" id="SFLDS00029">
    <property type="entry name" value="Radical_SAM"/>
    <property type="match status" value="1"/>
</dbReference>
<feature type="domain" description="Radical SAM core" evidence="11">
    <location>
        <begin position="4"/>
        <end position="221"/>
    </location>
</feature>
<evidence type="ECO:0000256" key="3">
    <source>
        <dbReference type="ARBA" id="ARBA00022723"/>
    </source>
</evidence>
<dbReference type="Pfam" id="PF04055">
    <property type="entry name" value="Radical_SAM"/>
    <property type="match status" value="1"/>
</dbReference>
<dbReference type="GO" id="GO:0051539">
    <property type="term" value="F:4 iron, 4 sulfur cluster binding"/>
    <property type="evidence" value="ECO:0007669"/>
    <property type="project" value="UniProtKB-UniRule"/>
</dbReference>
<dbReference type="UniPathway" id="UPA00344"/>
<evidence type="ECO:0000313" key="12">
    <source>
        <dbReference type="EMBL" id="MBA2862818.1"/>
    </source>
</evidence>
<feature type="binding site" evidence="10">
    <location>
        <position position="61"/>
    </location>
    <ligand>
        <name>GTP</name>
        <dbReference type="ChEBI" id="CHEBI:37565"/>
    </ligand>
</feature>
<evidence type="ECO:0000256" key="2">
    <source>
        <dbReference type="ARBA" id="ARBA00022691"/>
    </source>
</evidence>
<feature type="binding site" evidence="10">
    <location>
        <position position="20"/>
    </location>
    <ligand>
        <name>[4Fe-4S] cluster</name>
        <dbReference type="ChEBI" id="CHEBI:49883"/>
        <label>1</label>
        <note>4Fe-4S-S-AdoMet</note>
    </ligand>
</feature>
<dbReference type="SFLD" id="SFLDG01383">
    <property type="entry name" value="cyclic_pyranopterin_phosphate"/>
    <property type="match status" value="1"/>
</dbReference>
<dbReference type="SFLD" id="SFLDG01386">
    <property type="entry name" value="main_SPASM_domain-containing"/>
    <property type="match status" value="1"/>
</dbReference>
<evidence type="ECO:0000256" key="9">
    <source>
        <dbReference type="ARBA" id="ARBA00023239"/>
    </source>
</evidence>
<keyword evidence="8 10" id="KW-0501">Molybdenum cofactor biosynthesis</keyword>
<dbReference type="InterPro" id="IPR050105">
    <property type="entry name" value="MoCo_biosynth_MoaA/MoaC"/>
</dbReference>
<evidence type="ECO:0000259" key="11">
    <source>
        <dbReference type="PROSITE" id="PS51918"/>
    </source>
</evidence>
<feature type="binding site" evidence="10">
    <location>
        <position position="115"/>
    </location>
    <ligand>
        <name>S-adenosyl-L-methionine</name>
        <dbReference type="ChEBI" id="CHEBI:59789"/>
    </ligand>
</feature>
<dbReference type="Gene3D" id="3.20.20.70">
    <property type="entry name" value="Aldolase class I"/>
    <property type="match status" value="1"/>
</dbReference>
<dbReference type="AlphaFoldDB" id="A0A7J9PJB0"/>
<feature type="binding site" evidence="10">
    <location>
        <begin position="248"/>
        <end position="250"/>
    </location>
    <ligand>
        <name>GTP</name>
        <dbReference type="ChEBI" id="CHEBI:37565"/>
    </ligand>
</feature>
<keyword evidence="3 10" id="KW-0479">Metal-binding</keyword>
<feature type="binding site" evidence="10">
    <location>
        <position position="27"/>
    </location>
    <ligand>
        <name>[4Fe-4S] cluster</name>
        <dbReference type="ChEBI" id="CHEBI:49883"/>
        <label>1</label>
        <note>4Fe-4S-S-AdoMet</note>
    </ligand>
</feature>
<evidence type="ECO:0000256" key="1">
    <source>
        <dbReference type="ARBA" id="ARBA00022485"/>
    </source>
</evidence>
<comment type="cofactor">
    <cofactor evidence="10">
        <name>[4Fe-4S] cluster</name>
        <dbReference type="ChEBI" id="CHEBI:49883"/>
    </cofactor>
    <text evidence="10">Binds 2 [4Fe-4S] clusters. Binds 1 [4Fe-4S] cluster coordinated with 3 cysteines and an exchangeable S-adenosyl-L-methionine and 1 [4Fe-4S] cluster coordinated with 3 cysteines and the GTP-derived substrate.</text>
</comment>
<dbReference type="CDD" id="cd01335">
    <property type="entry name" value="Radical_SAM"/>
    <property type="match status" value="1"/>
</dbReference>
<evidence type="ECO:0000256" key="7">
    <source>
        <dbReference type="ARBA" id="ARBA00023134"/>
    </source>
</evidence>
<feature type="binding site" evidence="10">
    <location>
        <position position="24"/>
    </location>
    <ligand>
        <name>[4Fe-4S] cluster</name>
        <dbReference type="ChEBI" id="CHEBI:49883"/>
        <label>1</label>
        <note>4Fe-4S-S-AdoMet</note>
    </ligand>
</feature>
<feature type="binding site" evidence="10">
    <location>
        <position position="65"/>
    </location>
    <ligand>
        <name>S-adenosyl-L-methionine</name>
        <dbReference type="ChEBI" id="CHEBI:59789"/>
    </ligand>
</feature>
<keyword evidence="6 10" id="KW-0411">Iron-sulfur</keyword>
<dbReference type="NCBIfam" id="NF001199">
    <property type="entry name" value="PRK00164.2-1"/>
    <property type="match status" value="1"/>
</dbReference>
<dbReference type="GO" id="GO:1904047">
    <property type="term" value="F:S-adenosyl-L-methionine binding"/>
    <property type="evidence" value="ECO:0007669"/>
    <property type="project" value="UniProtKB-UniRule"/>
</dbReference>
<dbReference type="Pfam" id="PF06463">
    <property type="entry name" value="Mob_synth_C"/>
    <property type="match status" value="1"/>
</dbReference>
<keyword evidence="5 10" id="KW-0408">Iron</keyword>
<dbReference type="InterPro" id="IPR058240">
    <property type="entry name" value="rSAM_sf"/>
</dbReference>
<dbReference type="SFLD" id="SFLDG01067">
    <property type="entry name" value="SPASM/twitch_domain_containing"/>
    <property type="match status" value="1"/>
</dbReference>
<dbReference type="GO" id="GO:0046872">
    <property type="term" value="F:metal ion binding"/>
    <property type="evidence" value="ECO:0007669"/>
    <property type="project" value="UniProtKB-KW"/>
</dbReference>
<organism evidence="12 13">
    <name type="scientific">Methanococcus maripaludis</name>
    <name type="common">Methanococcus deltae</name>
    <dbReference type="NCBI Taxonomy" id="39152"/>
    <lineage>
        <taxon>Archaea</taxon>
        <taxon>Methanobacteriati</taxon>
        <taxon>Methanobacteriota</taxon>
        <taxon>Methanomada group</taxon>
        <taxon>Methanococci</taxon>
        <taxon>Methanococcales</taxon>
        <taxon>Methanococcaceae</taxon>
        <taxon>Methanococcus</taxon>
    </lineage>
</organism>
<dbReference type="PROSITE" id="PS51918">
    <property type="entry name" value="RADICAL_SAM"/>
    <property type="match status" value="1"/>
</dbReference>
<comment type="catalytic activity">
    <reaction evidence="10">
        <text>GTP + AH2 + S-adenosyl-L-methionine = (8S)-3',8-cyclo-7,8-dihydroguanosine 5'-triphosphate + 5'-deoxyadenosine + L-methionine + A + H(+)</text>
        <dbReference type="Rhea" id="RHEA:49576"/>
        <dbReference type="ChEBI" id="CHEBI:13193"/>
        <dbReference type="ChEBI" id="CHEBI:15378"/>
        <dbReference type="ChEBI" id="CHEBI:17319"/>
        <dbReference type="ChEBI" id="CHEBI:17499"/>
        <dbReference type="ChEBI" id="CHEBI:37565"/>
        <dbReference type="ChEBI" id="CHEBI:57844"/>
        <dbReference type="ChEBI" id="CHEBI:59789"/>
        <dbReference type="ChEBI" id="CHEBI:131766"/>
        <dbReference type="EC" id="4.1.99.22"/>
    </reaction>
</comment>
<keyword evidence="2 10" id="KW-0949">S-adenosyl-L-methionine</keyword>
<keyword evidence="4 10" id="KW-0547">Nucleotide-binding</keyword>
<accession>A0A7J9PJB0</accession>
<name>A0A7J9PJB0_METMI</name>
<dbReference type="GO" id="GO:0006777">
    <property type="term" value="P:Mo-molybdopterin cofactor biosynthetic process"/>
    <property type="evidence" value="ECO:0007669"/>
    <property type="project" value="UniProtKB-UniRule"/>
</dbReference>
<dbReference type="EC" id="4.1.99.22" evidence="10"/>
<dbReference type="RefSeq" id="WP_012068111.1">
    <property type="nucleotide sequence ID" value="NZ_JACDUL010000004.1"/>
</dbReference>
<dbReference type="PANTHER" id="PTHR22960:SF0">
    <property type="entry name" value="MOLYBDENUM COFACTOR BIOSYNTHESIS PROTEIN 1"/>
    <property type="match status" value="1"/>
</dbReference>
<comment type="function">
    <text evidence="10">Catalyzes the cyclization of GTP to (8S)-3',8-cyclo-7,8-dihydroguanosine 5'-triphosphate.</text>
</comment>
<dbReference type="InterPro" id="IPR007197">
    <property type="entry name" value="rSAM"/>
</dbReference>
<gene>
    <name evidence="10" type="primary">moaA</name>
    <name evidence="12" type="ORF">HNP90_001715</name>
</gene>
<evidence type="ECO:0000256" key="4">
    <source>
        <dbReference type="ARBA" id="ARBA00022741"/>
    </source>
</evidence>
<dbReference type="InterPro" id="IPR013785">
    <property type="entry name" value="Aldolase_TIM"/>
</dbReference>
<feature type="binding site" evidence="10">
    <location>
        <position position="243"/>
    </location>
    <ligand>
        <name>[4Fe-4S] cluster</name>
        <dbReference type="ChEBI" id="CHEBI:49883"/>
        <label>2</label>
        <note>4Fe-4S-substrate</note>
    </ligand>
</feature>
<dbReference type="NCBIfam" id="TIGR02668">
    <property type="entry name" value="moaA_archaeal"/>
    <property type="match status" value="1"/>
</dbReference>
<dbReference type="InterPro" id="IPR006638">
    <property type="entry name" value="Elp3/MiaA/NifB-like_rSAM"/>
</dbReference>
<feature type="binding site" evidence="10">
    <location>
        <position position="260"/>
    </location>
    <ligand>
        <name>[4Fe-4S] cluster</name>
        <dbReference type="ChEBI" id="CHEBI:49883"/>
        <label>2</label>
        <note>4Fe-4S-substrate</note>
    </ligand>
</feature>
<dbReference type="SUPFAM" id="SSF102114">
    <property type="entry name" value="Radical SAM enzymes"/>
    <property type="match status" value="1"/>
</dbReference>
<dbReference type="SMR" id="A0A7J9PJB0"/>
<dbReference type="EMBL" id="JACDUL010000004">
    <property type="protein sequence ID" value="MBA2862818.1"/>
    <property type="molecule type" value="Genomic_DNA"/>
</dbReference>
<dbReference type="InterPro" id="IPR010505">
    <property type="entry name" value="MoaA_twitch"/>
</dbReference>
<comment type="similarity">
    <text evidence="10">Belongs to the radical SAM superfamily. MoaA family.</text>
</comment>
<comment type="caution">
    <text evidence="12">The sequence shown here is derived from an EMBL/GenBank/DDBJ whole genome shotgun (WGS) entry which is preliminary data.</text>
</comment>
<feature type="binding site" evidence="10">
    <location>
        <position position="26"/>
    </location>
    <ligand>
        <name>S-adenosyl-L-methionine</name>
        <dbReference type="ChEBI" id="CHEBI:59789"/>
    </ligand>
</feature>
<evidence type="ECO:0000256" key="5">
    <source>
        <dbReference type="ARBA" id="ARBA00023004"/>
    </source>
</evidence>
<dbReference type="GO" id="GO:0061798">
    <property type="term" value="F:GTP 3',8'-cyclase activity"/>
    <property type="evidence" value="ECO:0007669"/>
    <property type="project" value="UniProtKB-UniRule"/>
</dbReference>
<evidence type="ECO:0000313" key="13">
    <source>
        <dbReference type="Proteomes" id="UP000533207"/>
    </source>
</evidence>
<evidence type="ECO:0000256" key="8">
    <source>
        <dbReference type="ARBA" id="ARBA00023150"/>
    </source>
</evidence>
<sequence length="298" mass="34269">MEDRYGREIRSFRLSITPKCNLKCFYCHKEGRNEEHGKLMSADEIGKIVKSSLEFGVRKIKISGGEPLLRTDLPEIIENIKDDQIKDISLTTNGILLEKYAQKLKDAGLDRVNVSLDTLDPEQYKQITAGGNIESVKKGIEKAIEVGLTPLKVNFLAMDCTINQLPAIMDYCRKIGAILQVIEFIPMEEELKHHHIDVVPIEEEIGKKADQVFTRKFMQNRKKYIVDGLEVEFVRPMDNTEFCGHCTRIRLTYDGYLKPCLLRDDNLVDVANPLRNGEDIRKYFIKCIEEREPFCKAQ</sequence>
<comment type="caution">
    <text evidence="10">Lacks conserved residue(s) required for the propagation of feature annotation.</text>
</comment>
<keyword evidence="9 10" id="KW-0456">Lyase</keyword>
<evidence type="ECO:0000256" key="6">
    <source>
        <dbReference type="ARBA" id="ARBA00023014"/>
    </source>
</evidence>
<dbReference type="HAMAP" id="MF_01225_A">
    <property type="entry name" value="MoaA_A"/>
    <property type="match status" value="1"/>
</dbReference>